<dbReference type="OrthoDB" id="8859595at2"/>
<accession>A0A318KLY7</accession>
<sequence>MKRSLICALPCALLLAACASAPLPGPVQEVHIPVPVPCKAPDVARPAFAVDALPLNAGIWRQMQALRSERLQRQGYEIQLEAAVKACQ</sequence>
<keyword evidence="3" id="KW-1185">Reference proteome</keyword>
<dbReference type="Proteomes" id="UP000247555">
    <property type="component" value="Unassembled WGS sequence"/>
</dbReference>
<feature type="chain" id="PRO_5016433165" description="Lipoprotein" evidence="1">
    <location>
        <begin position="22"/>
        <end position="88"/>
    </location>
</feature>
<feature type="signal peptide" evidence="1">
    <location>
        <begin position="1"/>
        <end position="21"/>
    </location>
</feature>
<evidence type="ECO:0000256" key="1">
    <source>
        <dbReference type="SAM" id="SignalP"/>
    </source>
</evidence>
<name>A0A318KLY7_9NEIS</name>
<evidence type="ECO:0008006" key="4">
    <source>
        <dbReference type="Google" id="ProtNLM"/>
    </source>
</evidence>
<evidence type="ECO:0000313" key="2">
    <source>
        <dbReference type="EMBL" id="PXX77718.1"/>
    </source>
</evidence>
<dbReference type="EMBL" id="QJKI01000015">
    <property type="protein sequence ID" value="PXX77718.1"/>
    <property type="molecule type" value="Genomic_DNA"/>
</dbReference>
<gene>
    <name evidence="2" type="ORF">DFR34_11530</name>
</gene>
<evidence type="ECO:0000313" key="3">
    <source>
        <dbReference type="Proteomes" id="UP000247555"/>
    </source>
</evidence>
<organism evidence="2 3">
    <name type="scientific">Rivihabitans pingtungensis</name>
    <dbReference type="NCBI Taxonomy" id="1054498"/>
    <lineage>
        <taxon>Bacteria</taxon>
        <taxon>Pseudomonadati</taxon>
        <taxon>Pseudomonadota</taxon>
        <taxon>Betaproteobacteria</taxon>
        <taxon>Neisseriales</taxon>
        <taxon>Aquaspirillaceae</taxon>
        <taxon>Rivihabitans</taxon>
    </lineage>
</organism>
<dbReference type="AlphaFoldDB" id="A0A318KLY7"/>
<protein>
    <recommendedName>
        <fullName evidence="4">Lipoprotein</fullName>
    </recommendedName>
</protein>
<reference evidence="2 3" key="1">
    <citation type="submission" date="2018-05" db="EMBL/GenBank/DDBJ databases">
        <title>Genomic Encyclopedia of Type Strains, Phase IV (KMG-IV): sequencing the most valuable type-strain genomes for metagenomic binning, comparative biology and taxonomic classification.</title>
        <authorList>
            <person name="Goeker M."/>
        </authorList>
    </citation>
    <scope>NUCLEOTIDE SEQUENCE [LARGE SCALE GENOMIC DNA]</scope>
    <source>
        <strain evidence="2 3">DSM 29661</strain>
    </source>
</reference>
<comment type="caution">
    <text evidence="2">The sequence shown here is derived from an EMBL/GenBank/DDBJ whole genome shotgun (WGS) entry which is preliminary data.</text>
</comment>
<dbReference type="RefSeq" id="WP_110391261.1">
    <property type="nucleotide sequence ID" value="NZ_QJKI01000015.1"/>
</dbReference>
<dbReference type="PROSITE" id="PS51257">
    <property type="entry name" value="PROKAR_LIPOPROTEIN"/>
    <property type="match status" value="1"/>
</dbReference>
<keyword evidence="1" id="KW-0732">Signal</keyword>
<proteinExistence type="predicted"/>